<dbReference type="RefSeq" id="WP_076877892.1">
    <property type="nucleotide sequence ID" value="NZ_MLCN01000016.1"/>
</dbReference>
<dbReference type="AlphaFoldDB" id="A0A1S8CVH9"/>
<comment type="caution">
    <text evidence="2">The sequence shown here is derived from an EMBL/GenBank/DDBJ whole genome shotgun (WGS) entry which is preliminary data.</text>
</comment>
<feature type="region of interest" description="Disordered" evidence="1">
    <location>
        <begin position="1"/>
        <end position="28"/>
    </location>
</feature>
<evidence type="ECO:0000313" key="3">
    <source>
        <dbReference type="Proteomes" id="UP000192132"/>
    </source>
</evidence>
<evidence type="ECO:0000313" key="2">
    <source>
        <dbReference type="EMBL" id="ONG40878.1"/>
    </source>
</evidence>
<feature type="region of interest" description="Disordered" evidence="1">
    <location>
        <begin position="50"/>
        <end position="73"/>
    </location>
</feature>
<sequence length="73" mass="8451">MTHSNPLLPDNQTPENQTPDNQSLDQLQHTVDEDIRKMRDAQQFRTLEEKVQDLKDQGIDPAKTFDTRGDDDD</sequence>
<accession>A0A1S8CVH9</accession>
<dbReference type="OrthoDB" id="6649478at2"/>
<dbReference type="EMBL" id="MLCN01000016">
    <property type="protein sequence ID" value="ONG40878.1"/>
    <property type="molecule type" value="Genomic_DNA"/>
</dbReference>
<gene>
    <name evidence="2" type="ORF">BKE30_06985</name>
</gene>
<name>A0A1S8CVH9_9GAMM</name>
<keyword evidence="3" id="KW-1185">Reference proteome</keyword>
<dbReference type="STRING" id="1907941.BKE30_06985"/>
<dbReference type="Proteomes" id="UP000192132">
    <property type="component" value="Unassembled WGS sequence"/>
</dbReference>
<protein>
    <submittedName>
        <fullName evidence="2">Uncharacterized protein</fullName>
    </submittedName>
</protein>
<proteinExistence type="predicted"/>
<reference evidence="2 3" key="1">
    <citation type="submission" date="2016-10" db="EMBL/GenBank/DDBJ databases">
        <title>Draft Genome sequence of Alkanindiges sp. strain H1.</title>
        <authorList>
            <person name="Subhash Y."/>
            <person name="Lee S."/>
        </authorList>
    </citation>
    <scope>NUCLEOTIDE SEQUENCE [LARGE SCALE GENOMIC DNA]</scope>
    <source>
        <strain evidence="2 3">H1</strain>
    </source>
</reference>
<evidence type="ECO:0000256" key="1">
    <source>
        <dbReference type="SAM" id="MobiDB-lite"/>
    </source>
</evidence>
<organism evidence="2 3">
    <name type="scientific">Alkanindiges hydrocarboniclasticus</name>
    <dbReference type="NCBI Taxonomy" id="1907941"/>
    <lineage>
        <taxon>Bacteria</taxon>
        <taxon>Pseudomonadati</taxon>
        <taxon>Pseudomonadota</taxon>
        <taxon>Gammaproteobacteria</taxon>
        <taxon>Moraxellales</taxon>
        <taxon>Moraxellaceae</taxon>
        <taxon>Alkanindiges</taxon>
    </lineage>
</organism>